<comment type="caution">
    <text evidence="2">The sequence shown here is derived from an EMBL/GenBank/DDBJ whole genome shotgun (WGS) entry which is preliminary data.</text>
</comment>
<dbReference type="InterPro" id="IPR014153">
    <property type="entry name" value="Ds_break_AddB"/>
</dbReference>
<accession>A0ABT3NY47</accession>
<proteinExistence type="predicted"/>
<gene>
    <name evidence="2" type="primary">addB</name>
    <name evidence="2" type="ORF">OF850_15740</name>
</gene>
<sequence>MRLFRIPLGLPFLPTLARGVMQRLGGEADALPRSLILLPTQRSARAAHRAFLDASEKEALLLPQLRALAGLSVEDADELQLPALLELPPAVEALRRQAVLARFVARWPRHAGGPPTARHAWELAGELARLLDEIALEEAEPIPDDPARLTDAWLARLEDLAPEKLATHWQITTTFLRGVVGEWQGWLDAEGLLDIGVRRVLALKAQRTAWEDDPPETPVIAAGIGLGGTVPAAADLLRVVATRLPRGFVVLAGEDPATARVPDEHLLDSCTHPFAGQRRMLRRMGATMADARDWTADQPPRADRPALLGSALLPAEGLRAWMDRRPRRWSEAMAGMTQIEAPDAQAEAAAIALTLRGALERPGARAALVTPDRDLACRVASELPRHGILAEDSAGQRLSATPNGNFLRLVAHLAAGECGPVSLLSVMKHPLAACGWERPDWLAAVRRLEVAVLRGPSPGPGFRGLRAGIAAAFAGDRADLDRMALLERLVSSLETALGPFHSLPRTAPLRPALDLFDEHLAAAERLAETPSRPGGLRLYAHAEGEALARHLTLLRPAMAEMPPVQPAEWPALFEAALSLGTTACPRVSRGRREQAHPHVEILGLLEARLLDFDCVVLGALDETVWPLAADPGPWMSRPMRRDFGLPPPELRIGRVAADFLSVACSGREVTLSRAARRGGSPTVPARWLTRLSTFLRGQRPGLGVPLSAAPAWAEALDRSAEPPRPCTRPAIAPPAEARPSRVTVSDVRTLLADPYAFYAQRILRLRALAPLEQEPGSADYGTLVHSAIHRFLDALPPAWPGEAAARRLWDAAQDEAIARAHLRPAVEALWRPRLGRIGGFVRGLEASLRPGLAEAHAEAEAKLTLRRPAGAVALEARADRLDVLKDGAIRIVDFKTGQPPSQKAVREGSEPQLPLEGLLAEAGAFEGIRPGPVRELEYWQLSGALEPGKVRPLGAELESLLEEARRSVEGLADRFLLGSAPFLSRPHPARPARGDYAHLARIAEWSSGAAG</sequence>
<dbReference type="InterPro" id="IPR038726">
    <property type="entry name" value="PDDEXK_AddAB-type"/>
</dbReference>
<name>A0ABT3NY47_9PROT</name>
<dbReference type="Proteomes" id="UP001526430">
    <property type="component" value="Unassembled WGS sequence"/>
</dbReference>
<evidence type="ECO:0000313" key="2">
    <source>
        <dbReference type="EMBL" id="MCW8087085.1"/>
    </source>
</evidence>
<reference evidence="2 3" key="1">
    <citation type="submission" date="2022-10" db="EMBL/GenBank/DDBJ databases">
        <title>Roseococcus glaciei nov., sp. nov., isolated from glacier.</title>
        <authorList>
            <person name="Liu Q."/>
            <person name="Xin Y.-H."/>
        </authorList>
    </citation>
    <scope>NUCLEOTIDE SEQUENCE [LARGE SCALE GENOMIC DNA]</scope>
    <source>
        <strain evidence="2 3">MDT2-1-1</strain>
    </source>
</reference>
<dbReference type="Pfam" id="PF12705">
    <property type="entry name" value="PDDEXK_1"/>
    <property type="match status" value="1"/>
</dbReference>
<dbReference type="InterPro" id="IPR027417">
    <property type="entry name" value="P-loop_NTPase"/>
</dbReference>
<organism evidence="2 3">
    <name type="scientific">Sabulicella glaciei</name>
    <dbReference type="NCBI Taxonomy" id="2984948"/>
    <lineage>
        <taxon>Bacteria</taxon>
        <taxon>Pseudomonadati</taxon>
        <taxon>Pseudomonadota</taxon>
        <taxon>Alphaproteobacteria</taxon>
        <taxon>Acetobacterales</taxon>
        <taxon>Acetobacteraceae</taxon>
        <taxon>Sabulicella</taxon>
    </lineage>
</organism>
<feature type="domain" description="PD-(D/E)XK endonuclease-like" evidence="1">
    <location>
        <begin position="741"/>
        <end position="982"/>
    </location>
</feature>
<keyword evidence="3" id="KW-1185">Reference proteome</keyword>
<dbReference type="SUPFAM" id="SSF52540">
    <property type="entry name" value="P-loop containing nucleoside triphosphate hydrolases"/>
    <property type="match status" value="1"/>
</dbReference>
<dbReference type="EMBL" id="JAPFQI010000013">
    <property type="protein sequence ID" value="MCW8087085.1"/>
    <property type="molecule type" value="Genomic_DNA"/>
</dbReference>
<dbReference type="NCBIfam" id="TIGR02786">
    <property type="entry name" value="addB_alphas"/>
    <property type="match status" value="1"/>
</dbReference>
<evidence type="ECO:0000313" key="3">
    <source>
        <dbReference type="Proteomes" id="UP001526430"/>
    </source>
</evidence>
<dbReference type="RefSeq" id="WP_301591231.1">
    <property type="nucleotide sequence ID" value="NZ_JAPFQI010000013.1"/>
</dbReference>
<evidence type="ECO:0000259" key="1">
    <source>
        <dbReference type="Pfam" id="PF12705"/>
    </source>
</evidence>
<protein>
    <submittedName>
        <fullName evidence="2">Double-strand break repair protein AddB</fullName>
    </submittedName>
</protein>